<dbReference type="AlphaFoldDB" id="A0A0F9KDT5"/>
<gene>
    <name evidence="1" type="ORF">LCGC14_1715940</name>
</gene>
<evidence type="ECO:0000313" key="1">
    <source>
        <dbReference type="EMBL" id="KKM13470.1"/>
    </source>
</evidence>
<organism evidence="1">
    <name type="scientific">marine sediment metagenome</name>
    <dbReference type="NCBI Taxonomy" id="412755"/>
    <lineage>
        <taxon>unclassified sequences</taxon>
        <taxon>metagenomes</taxon>
        <taxon>ecological metagenomes</taxon>
    </lineage>
</organism>
<feature type="non-terminal residue" evidence="1">
    <location>
        <position position="1"/>
    </location>
</feature>
<comment type="caution">
    <text evidence="1">The sequence shown here is derived from an EMBL/GenBank/DDBJ whole genome shotgun (WGS) entry which is preliminary data.</text>
</comment>
<protein>
    <submittedName>
        <fullName evidence="1">Uncharacterized protein</fullName>
    </submittedName>
</protein>
<name>A0A0F9KDT5_9ZZZZ</name>
<accession>A0A0F9KDT5</accession>
<reference evidence="1" key="1">
    <citation type="journal article" date="2015" name="Nature">
        <title>Complex archaea that bridge the gap between prokaryotes and eukaryotes.</title>
        <authorList>
            <person name="Spang A."/>
            <person name="Saw J.H."/>
            <person name="Jorgensen S.L."/>
            <person name="Zaremba-Niedzwiedzka K."/>
            <person name="Martijn J."/>
            <person name="Lind A.E."/>
            <person name="van Eijk R."/>
            <person name="Schleper C."/>
            <person name="Guy L."/>
            <person name="Ettema T.J."/>
        </authorList>
    </citation>
    <scope>NUCLEOTIDE SEQUENCE</scope>
</reference>
<proteinExistence type="predicted"/>
<sequence length="232" mass="25955">PQAQGLLQAMIRDKRTNLYEADVVDNAGYYVELDTQAWTNAFHALFGENAVLTDDNEFLYDKLRAVGKDPVVVTHMGLTHLLRASGVPTVDKVLTREQRKWESISQPTAESQKVFDSVWKTLGDAGLHYGTKKPELQMFTEAPGKTSIIFGSYFEGRVSINTIIVGSPKERQACLEELAHHISEASDETREFQTFLLEIADQFMFGPRLVGDALNNRPTFRRDGQQEFGGAG</sequence>
<dbReference type="EMBL" id="LAZR01015374">
    <property type="protein sequence ID" value="KKM13470.1"/>
    <property type="molecule type" value="Genomic_DNA"/>
</dbReference>